<sequence>MKRAEVPQELIDLCIDELKNDKHGLAACSLVARDWLPRARCHLFRRLCFQPTHTGNLEISWEPIESGIVAFIDLFTSPLCTIPQAGPRSFRLGGSISPTGFEEEHEPKALLKLLEWLSDPAPFHGAMCRNADVLFWNLHELVLASFANSPRGWEQVRLANLGAFASVRQLSLYRTPIDTSSGEFIHGFPSLNSITLSDVWFPGEDYNGPHFERHVPCLEKVIIERRHSFRDRGIELFSRYGTITELRLPVDPFLESESSMINQLLAYNPAVKAGTLNHLHLQTIDFKSGPRGDILQFLGKVKLRQITNWTINILLEDIDTSLTRDLSEVIFPNVRRIIFRFAWGWNMGDMDRRVRRLDNLLADGRLFPSLLEIWLGVTFVSTEDMTVDDRLRENVERVKGTMQSCDERKLLRLVKVYRSVHGHREWGFLV</sequence>
<proteinExistence type="predicted"/>
<name>A0A0W0F047_MONRR</name>
<dbReference type="AlphaFoldDB" id="A0A0W0F047"/>
<evidence type="ECO:0000313" key="1">
    <source>
        <dbReference type="EMBL" id="KTB29686.1"/>
    </source>
</evidence>
<comment type="caution">
    <text evidence="1">The sequence shown here is derived from an EMBL/GenBank/DDBJ whole genome shotgun (WGS) entry which is preliminary data.</text>
</comment>
<protein>
    <recommendedName>
        <fullName evidence="3">F-box domain-containing protein</fullName>
    </recommendedName>
</protein>
<dbReference type="EMBL" id="LATX01002416">
    <property type="protein sequence ID" value="KTB29686.1"/>
    <property type="molecule type" value="Genomic_DNA"/>
</dbReference>
<reference evidence="1 2" key="1">
    <citation type="submission" date="2015-12" db="EMBL/GenBank/DDBJ databases">
        <title>Draft genome sequence of Moniliophthora roreri, the causal agent of frosty pod rot of cacao.</title>
        <authorList>
            <person name="Aime M.C."/>
            <person name="Diaz-Valderrama J.R."/>
            <person name="Kijpornyongpan T."/>
            <person name="Phillips-Mora W."/>
        </authorList>
    </citation>
    <scope>NUCLEOTIDE SEQUENCE [LARGE SCALE GENOMIC DNA]</scope>
    <source>
        <strain evidence="1 2">MCA 2952</strain>
    </source>
</reference>
<accession>A0A0W0F047</accession>
<evidence type="ECO:0000313" key="2">
    <source>
        <dbReference type="Proteomes" id="UP000054988"/>
    </source>
</evidence>
<gene>
    <name evidence="1" type="ORF">WG66_17720</name>
</gene>
<organism evidence="1 2">
    <name type="scientific">Moniliophthora roreri</name>
    <name type="common">Frosty pod rot fungus</name>
    <name type="synonym">Monilia roreri</name>
    <dbReference type="NCBI Taxonomy" id="221103"/>
    <lineage>
        <taxon>Eukaryota</taxon>
        <taxon>Fungi</taxon>
        <taxon>Dikarya</taxon>
        <taxon>Basidiomycota</taxon>
        <taxon>Agaricomycotina</taxon>
        <taxon>Agaricomycetes</taxon>
        <taxon>Agaricomycetidae</taxon>
        <taxon>Agaricales</taxon>
        <taxon>Marasmiineae</taxon>
        <taxon>Marasmiaceae</taxon>
        <taxon>Moniliophthora</taxon>
    </lineage>
</organism>
<evidence type="ECO:0008006" key="3">
    <source>
        <dbReference type="Google" id="ProtNLM"/>
    </source>
</evidence>
<dbReference type="Proteomes" id="UP000054988">
    <property type="component" value="Unassembled WGS sequence"/>
</dbReference>